<dbReference type="CDD" id="cd14014">
    <property type="entry name" value="STKc_PknB_like"/>
    <property type="match status" value="1"/>
</dbReference>
<evidence type="ECO:0000313" key="11">
    <source>
        <dbReference type="Proteomes" id="UP001160499"/>
    </source>
</evidence>
<feature type="region of interest" description="Disordered" evidence="8">
    <location>
        <begin position="448"/>
        <end position="485"/>
    </location>
</feature>
<dbReference type="PANTHER" id="PTHR43289">
    <property type="entry name" value="MITOGEN-ACTIVATED PROTEIN KINASE KINASE KINASE 20-RELATED"/>
    <property type="match status" value="1"/>
</dbReference>
<evidence type="ECO:0000256" key="5">
    <source>
        <dbReference type="ARBA" id="ARBA00022777"/>
    </source>
</evidence>
<feature type="compositionally biased region" description="Low complexity" evidence="8">
    <location>
        <begin position="348"/>
        <end position="363"/>
    </location>
</feature>
<comment type="caution">
    <text evidence="10">The sequence shown here is derived from an EMBL/GenBank/DDBJ whole genome shotgun (WGS) entry which is preliminary data.</text>
</comment>
<dbReference type="PROSITE" id="PS00108">
    <property type="entry name" value="PROTEIN_KINASE_ST"/>
    <property type="match status" value="1"/>
</dbReference>
<evidence type="ECO:0000256" key="7">
    <source>
        <dbReference type="PROSITE-ProRule" id="PRU10141"/>
    </source>
</evidence>
<organism evidence="10 11">
    <name type="scientific">Streptomyces pseudovenezuelae</name>
    <dbReference type="NCBI Taxonomy" id="67350"/>
    <lineage>
        <taxon>Bacteria</taxon>
        <taxon>Bacillati</taxon>
        <taxon>Actinomycetota</taxon>
        <taxon>Actinomycetes</taxon>
        <taxon>Kitasatosporales</taxon>
        <taxon>Streptomycetaceae</taxon>
        <taxon>Streptomyces</taxon>
        <taxon>Streptomyces aurantiacus group</taxon>
    </lineage>
</organism>
<name>A0ABT6LMD4_9ACTN</name>
<evidence type="ECO:0000256" key="2">
    <source>
        <dbReference type="ARBA" id="ARBA00022527"/>
    </source>
</evidence>
<dbReference type="Gene3D" id="1.10.510.10">
    <property type="entry name" value="Transferase(Phosphotransferase) domain 1"/>
    <property type="match status" value="1"/>
</dbReference>
<protein>
    <recommendedName>
        <fullName evidence="1">non-specific serine/threonine protein kinase</fullName>
        <ecNumber evidence="1">2.7.11.1</ecNumber>
    </recommendedName>
</protein>
<keyword evidence="6 7" id="KW-0067">ATP-binding</keyword>
<keyword evidence="3 10" id="KW-0808">Transferase</keyword>
<feature type="compositionally biased region" description="Low complexity" evidence="8">
    <location>
        <begin position="456"/>
        <end position="478"/>
    </location>
</feature>
<dbReference type="InterPro" id="IPR008271">
    <property type="entry name" value="Ser/Thr_kinase_AS"/>
</dbReference>
<keyword evidence="2 10" id="KW-0723">Serine/threonine-protein kinase</keyword>
<dbReference type="PROSITE" id="PS00107">
    <property type="entry name" value="PROTEIN_KINASE_ATP"/>
    <property type="match status" value="1"/>
</dbReference>
<dbReference type="EC" id="2.7.11.1" evidence="1"/>
<dbReference type="SMART" id="SM00220">
    <property type="entry name" value="S_TKc"/>
    <property type="match status" value="1"/>
</dbReference>
<feature type="compositionally biased region" description="Low complexity" evidence="8">
    <location>
        <begin position="314"/>
        <end position="324"/>
    </location>
</feature>
<sequence length="633" mass="66545">MSAGGERTREGRLLGGRYRLTERIGSGGMGTVWRAYDELVGRDVAVKQPRLPGDPEDEHRQRAAHRLYREARAAARVEHPAAVSIHDVVVEEDGLPWIVMELIRGESLHELLQRGPVEAPEAARIGRAVLGALHAAHAVGIVHRDVKPANVLLGTHGRVVLTDFGIAHVQGEESLTMSGEFIGSLEFVAPERMSGRGAGPSSDLWALGVLLFAAVEGWSPFRRTTVESTLAAVIASDPPEPKQAGPLGALITRLLAKDPEQRPGAEEAGAILEAVAEGWPVPVGSAGEMTAIQDPSLLREFTDDAGTVRLGVGPASRAPSRPAAVTDETAAPGHGRTPEEDVPDAITESPSDSGPPSDSEAPPTAGPTSDPRPATSDPRSAAPESRPAGHDPRPTPGASSEPATQTVPTPDARPHPKRRLLLRPALLATAGVLVLGGAVLTVPHFTASDDGSDLESSVAHSSAPAASGSAAPAPAASPTLPGTSWTAHREQDMDAVLSLPAEYKEAAREGSAADQPRLVVYDIGLVQVRLTLWDTAPGTVLDRAQKVYNIWNGYAHDASGGGTRTVYQGLDAVLSDITYNKDESPTRVIQLIIATADDRMYELRVDMPKGTPSEKKGTAVFEGAKDRLVIAKG</sequence>
<evidence type="ECO:0000256" key="6">
    <source>
        <dbReference type="ARBA" id="ARBA00022840"/>
    </source>
</evidence>
<feature type="region of interest" description="Disordered" evidence="8">
    <location>
        <begin position="308"/>
        <end position="416"/>
    </location>
</feature>
<keyword evidence="4 7" id="KW-0547">Nucleotide-binding</keyword>
<dbReference type="RefSeq" id="WP_280878391.1">
    <property type="nucleotide sequence ID" value="NZ_JARXVH010000007.1"/>
</dbReference>
<dbReference type="PANTHER" id="PTHR43289:SF6">
    <property type="entry name" value="SERINE_THREONINE-PROTEIN KINASE NEKL-3"/>
    <property type="match status" value="1"/>
</dbReference>
<reference evidence="10 11" key="1">
    <citation type="submission" date="2023-04" db="EMBL/GenBank/DDBJ databases">
        <title>Forest soil microbial communities from Buena Vista Peninsula, Colon Province, Panama.</title>
        <authorList>
            <person name="Bouskill N."/>
        </authorList>
    </citation>
    <scope>NUCLEOTIDE SEQUENCE [LARGE SCALE GENOMIC DNA]</scope>
    <source>
        <strain evidence="10 11">GGS1</strain>
    </source>
</reference>
<feature type="binding site" evidence="7">
    <location>
        <position position="47"/>
    </location>
    <ligand>
        <name>ATP</name>
        <dbReference type="ChEBI" id="CHEBI:30616"/>
    </ligand>
</feature>
<dbReference type="GO" id="GO:0004674">
    <property type="term" value="F:protein serine/threonine kinase activity"/>
    <property type="evidence" value="ECO:0007669"/>
    <property type="project" value="UniProtKB-KW"/>
</dbReference>
<dbReference type="Proteomes" id="UP001160499">
    <property type="component" value="Unassembled WGS sequence"/>
</dbReference>
<gene>
    <name evidence="10" type="ORF">M2283_004800</name>
</gene>
<evidence type="ECO:0000256" key="3">
    <source>
        <dbReference type="ARBA" id="ARBA00022679"/>
    </source>
</evidence>
<dbReference type="InterPro" id="IPR011009">
    <property type="entry name" value="Kinase-like_dom_sf"/>
</dbReference>
<keyword evidence="5 10" id="KW-0418">Kinase</keyword>
<evidence type="ECO:0000313" key="10">
    <source>
        <dbReference type="EMBL" id="MDH6217472.1"/>
    </source>
</evidence>
<feature type="compositionally biased region" description="Polar residues" evidence="8">
    <location>
        <begin position="397"/>
        <end position="408"/>
    </location>
</feature>
<evidence type="ECO:0000256" key="4">
    <source>
        <dbReference type="ARBA" id="ARBA00022741"/>
    </source>
</evidence>
<keyword evidence="11" id="KW-1185">Reference proteome</keyword>
<dbReference type="EMBL" id="JARXVH010000007">
    <property type="protein sequence ID" value="MDH6217472.1"/>
    <property type="molecule type" value="Genomic_DNA"/>
</dbReference>
<dbReference type="InterPro" id="IPR000719">
    <property type="entry name" value="Prot_kinase_dom"/>
</dbReference>
<evidence type="ECO:0000256" key="1">
    <source>
        <dbReference type="ARBA" id="ARBA00012513"/>
    </source>
</evidence>
<dbReference type="Pfam" id="PF00069">
    <property type="entry name" value="Pkinase"/>
    <property type="match status" value="1"/>
</dbReference>
<evidence type="ECO:0000256" key="8">
    <source>
        <dbReference type="SAM" id="MobiDB-lite"/>
    </source>
</evidence>
<evidence type="ECO:0000259" key="9">
    <source>
        <dbReference type="PROSITE" id="PS50011"/>
    </source>
</evidence>
<proteinExistence type="predicted"/>
<dbReference type="InterPro" id="IPR017441">
    <property type="entry name" value="Protein_kinase_ATP_BS"/>
</dbReference>
<dbReference type="SUPFAM" id="SSF56112">
    <property type="entry name" value="Protein kinase-like (PK-like)"/>
    <property type="match status" value="1"/>
</dbReference>
<dbReference type="PROSITE" id="PS50011">
    <property type="entry name" value="PROTEIN_KINASE_DOM"/>
    <property type="match status" value="1"/>
</dbReference>
<feature type="domain" description="Protein kinase" evidence="9">
    <location>
        <begin position="18"/>
        <end position="275"/>
    </location>
</feature>
<accession>A0ABT6LMD4</accession>
<dbReference type="Gene3D" id="3.30.200.20">
    <property type="entry name" value="Phosphorylase Kinase, domain 1"/>
    <property type="match status" value="1"/>
</dbReference>